<dbReference type="Pfam" id="PF00593">
    <property type="entry name" value="TonB_dep_Rec_b-barrel"/>
    <property type="match status" value="1"/>
</dbReference>
<comment type="subcellular location">
    <subcellularLocation>
        <location evidence="1 14">Cell outer membrane</location>
        <topology evidence="1 14">Multi-pass membrane protein</topology>
    </subcellularLocation>
</comment>
<comment type="caution">
    <text evidence="20">The sequence shown here is derived from an EMBL/GenBank/DDBJ whole genome shotgun (WGS) entry which is preliminary data.</text>
</comment>
<evidence type="ECO:0000256" key="17">
    <source>
        <dbReference type="SAM" id="SignalP"/>
    </source>
</evidence>
<evidence type="ECO:0000259" key="19">
    <source>
        <dbReference type="Pfam" id="PF07715"/>
    </source>
</evidence>
<dbReference type="Pfam" id="PF07715">
    <property type="entry name" value="Plug"/>
    <property type="match status" value="1"/>
</dbReference>
<dbReference type="InterPro" id="IPR000531">
    <property type="entry name" value="Beta-barrel_TonB"/>
</dbReference>
<keyword evidence="12 20" id="KW-0675">Receptor</keyword>
<dbReference type="CDD" id="cd01347">
    <property type="entry name" value="ligand_gated_channel"/>
    <property type="match status" value="1"/>
</dbReference>
<dbReference type="InterPro" id="IPR039426">
    <property type="entry name" value="TonB-dep_rcpt-like"/>
</dbReference>
<proteinExistence type="inferred from homology"/>
<keyword evidence="13 14" id="KW-0998">Cell outer membrane</keyword>
<keyword evidence="11 14" id="KW-0472">Membrane</keyword>
<evidence type="ECO:0000256" key="10">
    <source>
        <dbReference type="ARBA" id="ARBA00023077"/>
    </source>
</evidence>
<evidence type="ECO:0000256" key="9">
    <source>
        <dbReference type="ARBA" id="ARBA00023065"/>
    </source>
</evidence>
<dbReference type="SUPFAM" id="SSF56935">
    <property type="entry name" value="Porins"/>
    <property type="match status" value="1"/>
</dbReference>
<keyword evidence="5" id="KW-0410">Iron transport</keyword>
<dbReference type="InterPro" id="IPR036942">
    <property type="entry name" value="Beta-barrel_TonB_sf"/>
</dbReference>
<keyword evidence="4 14" id="KW-1134">Transmembrane beta strand</keyword>
<feature type="chain" id="PRO_5046653116" evidence="17">
    <location>
        <begin position="30"/>
        <end position="730"/>
    </location>
</feature>
<dbReference type="Proteomes" id="UP000626370">
    <property type="component" value="Unassembled WGS sequence"/>
</dbReference>
<accession>A0ABQ3IRA7</accession>
<dbReference type="NCBIfam" id="TIGR01783">
    <property type="entry name" value="TonB-siderophor"/>
    <property type="match status" value="1"/>
</dbReference>
<feature type="signal peptide" evidence="17">
    <location>
        <begin position="1"/>
        <end position="29"/>
    </location>
</feature>
<dbReference type="PROSITE" id="PS01156">
    <property type="entry name" value="TONB_DEPENDENT_REC_2"/>
    <property type="match status" value="1"/>
</dbReference>
<keyword evidence="3 14" id="KW-0813">Transport</keyword>
<organism evidence="20 21">
    <name type="scientific">Thalassotalea profundi</name>
    <dbReference type="NCBI Taxonomy" id="2036687"/>
    <lineage>
        <taxon>Bacteria</taxon>
        <taxon>Pseudomonadati</taxon>
        <taxon>Pseudomonadota</taxon>
        <taxon>Gammaproteobacteria</taxon>
        <taxon>Alteromonadales</taxon>
        <taxon>Colwelliaceae</taxon>
        <taxon>Thalassotalea</taxon>
    </lineage>
</organism>
<dbReference type="PROSITE" id="PS52016">
    <property type="entry name" value="TONB_DEPENDENT_REC_3"/>
    <property type="match status" value="1"/>
</dbReference>
<reference evidence="21" key="1">
    <citation type="journal article" date="2019" name="Int. J. Syst. Evol. Microbiol.">
        <title>The Global Catalogue of Microorganisms (GCM) 10K type strain sequencing project: providing services to taxonomists for standard genome sequencing and annotation.</title>
        <authorList>
            <consortium name="The Broad Institute Genomics Platform"/>
            <consortium name="The Broad Institute Genome Sequencing Center for Infectious Disease"/>
            <person name="Wu L."/>
            <person name="Ma J."/>
        </authorList>
    </citation>
    <scope>NUCLEOTIDE SEQUENCE [LARGE SCALE GENOMIC DNA]</scope>
    <source>
        <strain evidence="21">CGMCC 1.15922</strain>
    </source>
</reference>
<evidence type="ECO:0000256" key="7">
    <source>
        <dbReference type="ARBA" id="ARBA00022729"/>
    </source>
</evidence>
<evidence type="ECO:0000256" key="11">
    <source>
        <dbReference type="ARBA" id="ARBA00023136"/>
    </source>
</evidence>
<dbReference type="Gene3D" id="2.40.170.20">
    <property type="entry name" value="TonB-dependent receptor, beta-barrel domain"/>
    <property type="match status" value="1"/>
</dbReference>
<evidence type="ECO:0000256" key="5">
    <source>
        <dbReference type="ARBA" id="ARBA00022496"/>
    </source>
</evidence>
<feature type="domain" description="TonB-dependent receptor plug" evidence="19">
    <location>
        <begin position="80"/>
        <end position="175"/>
    </location>
</feature>
<evidence type="ECO:0000259" key="18">
    <source>
        <dbReference type="Pfam" id="PF00593"/>
    </source>
</evidence>
<dbReference type="PANTHER" id="PTHR32552">
    <property type="entry name" value="FERRICHROME IRON RECEPTOR-RELATED"/>
    <property type="match status" value="1"/>
</dbReference>
<dbReference type="Gene3D" id="2.170.130.10">
    <property type="entry name" value="TonB-dependent receptor, plug domain"/>
    <property type="match status" value="1"/>
</dbReference>
<keyword evidence="10 16" id="KW-0798">TonB box</keyword>
<dbReference type="InterPro" id="IPR012910">
    <property type="entry name" value="Plug_dom"/>
</dbReference>
<evidence type="ECO:0000256" key="1">
    <source>
        <dbReference type="ARBA" id="ARBA00004571"/>
    </source>
</evidence>
<keyword evidence="9" id="KW-0406">Ion transport</keyword>
<evidence type="ECO:0000256" key="3">
    <source>
        <dbReference type="ARBA" id="ARBA00022448"/>
    </source>
</evidence>
<feature type="short sequence motif" description="TonB C-terminal box" evidence="15">
    <location>
        <begin position="713"/>
        <end position="730"/>
    </location>
</feature>
<dbReference type="InterPro" id="IPR010917">
    <property type="entry name" value="TonB_rcpt_CS"/>
</dbReference>
<evidence type="ECO:0000313" key="20">
    <source>
        <dbReference type="EMBL" id="GHE88975.1"/>
    </source>
</evidence>
<feature type="domain" description="TonB-dependent receptor-like beta-barrel" evidence="18">
    <location>
        <begin position="253"/>
        <end position="696"/>
    </location>
</feature>
<keyword evidence="21" id="KW-1185">Reference proteome</keyword>
<evidence type="ECO:0000313" key="21">
    <source>
        <dbReference type="Proteomes" id="UP000626370"/>
    </source>
</evidence>
<dbReference type="InterPro" id="IPR037066">
    <property type="entry name" value="Plug_dom_sf"/>
</dbReference>
<evidence type="ECO:0000256" key="12">
    <source>
        <dbReference type="ARBA" id="ARBA00023170"/>
    </source>
</evidence>
<evidence type="ECO:0000256" key="16">
    <source>
        <dbReference type="RuleBase" id="RU003357"/>
    </source>
</evidence>
<keyword evidence="7 17" id="KW-0732">Signal</keyword>
<dbReference type="PANTHER" id="PTHR32552:SF82">
    <property type="entry name" value="FCUA PROTEIN"/>
    <property type="match status" value="1"/>
</dbReference>
<evidence type="ECO:0000256" key="15">
    <source>
        <dbReference type="PROSITE-ProRule" id="PRU10144"/>
    </source>
</evidence>
<keyword evidence="6 14" id="KW-0812">Transmembrane</keyword>
<evidence type="ECO:0000256" key="14">
    <source>
        <dbReference type="PROSITE-ProRule" id="PRU01360"/>
    </source>
</evidence>
<sequence length="730" mass="77956">MNTLMSLSNTLKLIFPMSLLSLSINTAFAENAETTKDKETTEVIEVVGQASQVDLTKRFAGGQVARGGRVGIFGNIDFLDTPFSGTAYTSNLISEQQAQNIGDILQNDPTVRVTKGFGNFQEVYMLRGFPVFSDDITLNGAFGILPRQFIAAELLERVEVLRGANSFVNGAAPGGSGVGGSINLVPKRAPIGGIKNATIGYDASNQLSGAVDVGTRFGDANEWGIRVNGVLRDGEGAITDQKQNLSVLSLGIDYASDNARFSADIGYQDNHIDAPRPQVTPLGDVPEAPDADTNFAQRWTFSDEQQLFGVVRGEYDLDNNSSVWLGAGFRSGDENNDLANPKVNADGSGTAIHFANVRDDSVYSIDGGVKTEFTLAGIPNRLVLSGAIVDSESKNAFAFADFGGFAVDIYNPVQITPPVTDVFLGGDMENPTVTEKVNNKSIAIANTMSFVDETVLATVGLRHQSIKTQSFDATSGVQTGIYDDSKVTPVFALLYKVSEQFSVYGNYAESLQPGATAPNVSNGLPVSNAGEVLEPFTGEQVELGLKYDGGKIGATANIFSLNRPNAVITNQVFSASGEQQSTGMEITVFGEPIEGLRIIGGGTYVDAELAKTQGNADEGNTPIGIPELQTNINIEWDIASLPGLTLDSRVIYTSEQYIDTANTKELDSWTRLDIGARYAFDIGDTSLNVKARINNLTDNNYWSSTGGYPGANYLILSEPRSVAISVSFDF</sequence>
<evidence type="ECO:0000256" key="8">
    <source>
        <dbReference type="ARBA" id="ARBA00023004"/>
    </source>
</evidence>
<dbReference type="RefSeq" id="WP_189377937.1">
    <property type="nucleotide sequence ID" value="NZ_BNAH01000006.1"/>
</dbReference>
<gene>
    <name evidence="20" type="ORF">GCM10011501_18020</name>
</gene>
<dbReference type="InterPro" id="IPR010105">
    <property type="entry name" value="TonB_sidphr_rcpt"/>
</dbReference>
<protein>
    <submittedName>
        <fullName evidence="20">TonB-dependent receptor</fullName>
    </submittedName>
</protein>
<keyword evidence="8" id="KW-0408">Iron</keyword>
<comment type="similarity">
    <text evidence="2 14 16">Belongs to the TonB-dependent receptor family.</text>
</comment>
<dbReference type="EMBL" id="BNAH01000006">
    <property type="protein sequence ID" value="GHE88975.1"/>
    <property type="molecule type" value="Genomic_DNA"/>
</dbReference>
<evidence type="ECO:0000256" key="13">
    <source>
        <dbReference type="ARBA" id="ARBA00023237"/>
    </source>
</evidence>
<evidence type="ECO:0000256" key="4">
    <source>
        <dbReference type="ARBA" id="ARBA00022452"/>
    </source>
</evidence>
<name>A0ABQ3IRA7_9GAMM</name>
<evidence type="ECO:0000256" key="6">
    <source>
        <dbReference type="ARBA" id="ARBA00022692"/>
    </source>
</evidence>
<evidence type="ECO:0000256" key="2">
    <source>
        <dbReference type="ARBA" id="ARBA00009810"/>
    </source>
</evidence>